<keyword evidence="5" id="KW-0378">Hydrolase</keyword>
<dbReference type="AlphaFoldDB" id="A0A062U9D0"/>
<comment type="caution">
    <text evidence="9">The sequence shown here is derived from an EMBL/GenBank/DDBJ whole genome shotgun (WGS) entry which is preliminary data.</text>
</comment>
<dbReference type="PATRIC" id="fig|1280946.3.peg.1373"/>
<evidence type="ECO:0000256" key="7">
    <source>
        <dbReference type="SAM" id="SignalP"/>
    </source>
</evidence>
<dbReference type="SUPFAM" id="SSF51695">
    <property type="entry name" value="PLC-like phosphodiesterases"/>
    <property type="match status" value="1"/>
</dbReference>
<dbReference type="OrthoDB" id="1854250at2"/>
<evidence type="ECO:0000256" key="4">
    <source>
        <dbReference type="ARBA" id="ARBA00022798"/>
    </source>
</evidence>
<evidence type="ECO:0000256" key="1">
    <source>
        <dbReference type="ARBA" id="ARBA00007277"/>
    </source>
</evidence>
<keyword evidence="10" id="KW-1185">Reference proteome</keyword>
<dbReference type="GO" id="GO:0006071">
    <property type="term" value="P:glycerol metabolic process"/>
    <property type="evidence" value="ECO:0007669"/>
    <property type="project" value="UniProtKB-KW"/>
</dbReference>
<dbReference type="RefSeq" id="WP_034794632.1">
    <property type="nucleotide sequence ID" value="NZ_AWFF01000032.1"/>
</dbReference>
<dbReference type="GO" id="GO:0008889">
    <property type="term" value="F:glycerophosphodiester phosphodiesterase activity"/>
    <property type="evidence" value="ECO:0007669"/>
    <property type="project" value="UniProtKB-EC"/>
</dbReference>
<evidence type="ECO:0000259" key="8">
    <source>
        <dbReference type="PROSITE" id="PS51704"/>
    </source>
</evidence>
<feature type="domain" description="GP-PDE" evidence="8">
    <location>
        <begin position="55"/>
        <end position="346"/>
    </location>
</feature>
<protein>
    <recommendedName>
        <fullName evidence="2">glycerophosphodiester phosphodiesterase</fullName>
        <ecNumber evidence="2">3.1.4.46</ecNumber>
    </recommendedName>
</protein>
<dbReference type="EMBL" id="AWFF01000032">
    <property type="protein sequence ID" value="KCZ54907.1"/>
    <property type="molecule type" value="Genomic_DNA"/>
</dbReference>
<evidence type="ECO:0000313" key="10">
    <source>
        <dbReference type="Proteomes" id="UP000027037"/>
    </source>
</evidence>
<dbReference type="Proteomes" id="UP000027037">
    <property type="component" value="Unassembled WGS sequence"/>
</dbReference>
<dbReference type="EC" id="3.1.4.46" evidence="2"/>
<keyword evidence="3 7" id="KW-0732">Signal</keyword>
<evidence type="ECO:0000256" key="3">
    <source>
        <dbReference type="ARBA" id="ARBA00022729"/>
    </source>
</evidence>
<name>A0A062U9D0_9PROT</name>
<evidence type="ECO:0000256" key="6">
    <source>
        <dbReference type="ARBA" id="ARBA00047512"/>
    </source>
</evidence>
<evidence type="ECO:0000256" key="5">
    <source>
        <dbReference type="ARBA" id="ARBA00022801"/>
    </source>
</evidence>
<dbReference type="InterPro" id="IPR017946">
    <property type="entry name" value="PLC-like_Pdiesterase_TIM-brl"/>
</dbReference>
<dbReference type="STRING" id="1280946.HY29_01505"/>
<reference evidence="9 10" key="1">
    <citation type="journal article" date="2014" name="Antonie Van Leeuwenhoek">
        <title>Hyphomonas beringensis sp. nov. and Hyphomonas chukchiensis sp. nov., isolated from surface seawater of the Bering Sea and Chukchi Sea.</title>
        <authorList>
            <person name="Li C."/>
            <person name="Lai Q."/>
            <person name="Li G."/>
            <person name="Dong C."/>
            <person name="Wang J."/>
            <person name="Liao Y."/>
            <person name="Shao Z."/>
        </authorList>
    </citation>
    <scope>NUCLEOTIDE SEQUENCE [LARGE SCALE GENOMIC DNA]</scope>
    <source>
        <strain evidence="9 10">25B14_1</strain>
    </source>
</reference>
<dbReference type="Gene3D" id="3.20.20.190">
    <property type="entry name" value="Phosphatidylinositol (PI) phosphodiesterase"/>
    <property type="match status" value="1"/>
</dbReference>
<feature type="signal peptide" evidence="7">
    <location>
        <begin position="1"/>
        <end position="19"/>
    </location>
</feature>
<accession>A0A062U9D0</accession>
<proteinExistence type="inferred from homology"/>
<feature type="chain" id="PRO_5001618125" description="glycerophosphodiester phosphodiesterase" evidence="7">
    <location>
        <begin position="20"/>
        <end position="354"/>
    </location>
</feature>
<evidence type="ECO:0000313" key="9">
    <source>
        <dbReference type="EMBL" id="KCZ54907.1"/>
    </source>
</evidence>
<dbReference type="GO" id="GO:0006629">
    <property type="term" value="P:lipid metabolic process"/>
    <property type="evidence" value="ECO:0007669"/>
    <property type="project" value="InterPro"/>
</dbReference>
<keyword evidence="4" id="KW-0319">Glycerol metabolism</keyword>
<evidence type="ECO:0000256" key="2">
    <source>
        <dbReference type="ARBA" id="ARBA00012247"/>
    </source>
</evidence>
<gene>
    <name evidence="9" type="ORF">HY29_01505</name>
</gene>
<comment type="catalytic activity">
    <reaction evidence="6">
        <text>a sn-glycero-3-phosphodiester + H2O = an alcohol + sn-glycerol 3-phosphate + H(+)</text>
        <dbReference type="Rhea" id="RHEA:12969"/>
        <dbReference type="ChEBI" id="CHEBI:15377"/>
        <dbReference type="ChEBI" id="CHEBI:15378"/>
        <dbReference type="ChEBI" id="CHEBI:30879"/>
        <dbReference type="ChEBI" id="CHEBI:57597"/>
        <dbReference type="ChEBI" id="CHEBI:83408"/>
        <dbReference type="EC" id="3.1.4.46"/>
    </reaction>
</comment>
<dbReference type="eggNOG" id="COG0584">
    <property type="taxonomic scope" value="Bacteria"/>
</dbReference>
<dbReference type="PANTHER" id="PTHR43620">
    <property type="entry name" value="GLYCEROPHOSPHORYL DIESTER PHOSPHODIESTERASE"/>
    <property type="match status" value="1"/>
</dbReference>
<sequence>MKYLIAAAPAVLLAACSQAEEAKTAPAVETSQVETSTPEAVEETVTFKTLTGEAPIIIAHRGASGLYPEHTIKAYETAIEQGADFIEPDLVMSSDGVLFANHDGYLSDTTDVADHPEFADRKKVRQTPFGDREDWWSDDFTWEELKTLKARQRVEGRAQEYNDQFDLVSFDEILDLVMDQAKKGHKVGLHIEAKWPSHFSAVGMDMVAPILDAMDAKGLKAAGIPVYIQCFEPQFLADVAEKSDIPLIQNLIGPPYDKMLGMEISLDDVTTAGVGANKTMILNEDGTTTDYIDRAHDKGVLVHVFTVRDDEPAPGFADSRAELRALLDAGADGIWTDYPGTAVEVLEDYETSDQ</sequence>
<dbReference type="InterPro" id="IPR030395">
    <property type="entry name" value="GP_PDE_dom"/>
</dbReference>
<dbReference type="PANTHER" id="PTHR43620:SF7">
    <property type="entry name" value="GLYCEROPHOSPHODIESTER PHOSPHODIESTERASE GDPD5-RELATED"/>
    <property type="match status" value="1"/>
</dbReference>
<organism evidence="9 10">
    <name type="scientific">Hyphomonas beringensis</name>
    <dbReference type="NCBI Taxonomy" id="1280946"/>
    <lineage>
        <taxon>Bacteria</taxon>
        <taxon>Pseudomonadati</taxon>
        <taxon>Pseudomonadota</taxon>
        <taxon>Alphaproteobacteria</taxon>
        <taxon>Hyphomonadales</taxon>
        <taxon>Hyphomonadaceae</taxon>
        <taxon>Hyphomonas</taxon>
    </lineage>
</organism>
<comment type="similarity">
    <text evidence="1">Belongs to the glycerophosphoryl diester phosphodiesterase family.</text>
</comment>
<dbReference type="PROSITE" id="PS51257">
    <property type="entry name" value="PROKAR_LIPOPROTEIN"/>
    <property type="match status" value="1"/>
</dbReference>
<dbReference type="Pfam" id="PF03009">
    <property type="entry name" value="GDPD"/>
    <property type="match status" value="1"/>
</dbReference>
<dbReference type="PROSITE" id="PS51704">
    <property type="entry name" value="GP_PDE"/>
    <property type="match status" value="1"/>
</dbReference>